<proteinExistence type="predicted"/>
<gene>
    <name evidence="1" type="ORF">TCIL3000_6_1230</name>
</gene>
<sequence>MIEILKRAYGCRPHNEHNHRRTCSYTVRMYISRSHAKHPPPPQGLLHLSLPLSTRQSLTAQKKVCTKMLVKTTNQNLHVSPHNTTYILHIYDAFLFPPKEKRNLM</sequence>
<accession>G0UND1</accession>
<dbReference type="EMBL" id="HE575319">
    <property type="protein sequence ID" value="CCC90891.1"/>
    <property type="molecule type" value="Genomic_DNA"/>
</dbReference>
<organism evidence="1">
    <name type="scientific">Trypanosoma congolense (strain IL3000)</name>
    <dbReference type="NCBI Taxonomy" id="1068625"/>
    <lineage>
        <taxon>Eukaryota</taxon>
        <taxon>Discoba</taxon>
        <taxon>Euglenozoa</taxon>
        <taxon>Kinetoplastea</taxon>
        <taxon>Metakinetoplastina</taxon>
        <taxon>Trypanosomatida</taxon>
        <taxon>Trypanosomatidae</taxon>
        <taxon>Trypanosoma</taxon>
        <taxon>Nannomonas</taxon>
    </lineage>
</organism>
<evidence type="ECO:0000313" key="1">
    <source>
        <dbReference type="EMBL" id="CCC90891.1"/>
    </source>
</evidence>
<dbReference type="AlphaFoldDB" id="G0UND1"/>
<reference evidence="1" key="1">
    <citation type="journal article" date="2012" name="Proc. Natl. Acad. Sci. U.S.A.">
        <title>Antigenic diversity is generated by distinct evolutionary mechanisms in African trypanosome species.</title>
        <authorList>
            <person name="Jackson A.P."/>
            <person name="Berry A."/>
            <person name="Aslett M."/>
            <person name="Allison H.C."/>
            <person name="Burton P."/>
            <person name="Vavrova-Anderson J."/>
            <person name="Brown R."/>
            <person name="Browne H."/>
            <person name="Corton N."/>
            <person name="Hauser H."/>
            <person name="Gamble J."/>
            <person name="Gilderthorp R."/>
            <person name="Marcello L."/>
            <person name="McQuillan J."/>
            <person name="Otto T.D."/>
            <person name="Quail M.A."/>
            <person name="Sanders M.J."/>
            <person name="van Tonder A."/>
            <person name="Ginger M.L."/>
            <person name="Field M.C."/>
            <person name="Barry J.D."/>
            <person name="Hertz-Fowler C."/>
            <person name="Berriman M."/>
        </authorList>
    </citation>
    <scope>NUCLEOTIDE SEQUENCE</scope>
    <source>
        <strain evidence="1">IL3000</strain>
    </source>
</reference>
<name>G0UND1_TRYCI</name>
<protein>
    <submittedName>
        <fullName evidence="1">Uncharacterized protein</fullName>
    </submittedName>
</protein>